<dbReference type="GO" id="GO:0005737">
    <property type="term" value="C:cytoplasm"/>
    <property type="evidence" value="ECO:0007669"/>
    <property type="project" value="TreeGrafter"/>
</dbReference>
<gene>
    <name evidence="1" type="ORF">SUZIE_157840</name>
</gene>
<reference evidence="1" key="1">
    <citation type="submission" date="2020-03" db="EMBL/GenBank/DDBJ databases">
        <title>Studies in the Genomics of Life Span.</title>
        <authorList>
            <person name="Glass D."/>
        </authorList>
    </citation>
    <scope>NUCLEOTIDE SEQUENCE</scope>
    <source>
        <strain evidence="1">SUZIE</strain>
        <tissue evidence="1">Muscle</tissue>
    </source>
</reference>
<evidence type="ECO:0000313" key="1">
    <source>
        <dbReference type="EMBL" id="MBZ3880406.1"/>
    </source>
</evidence>
<protein>
    <submittedName>
        <fullName evidence="1">Sulfiredoxin-1</fullName>
    </submittedName>
</protein>
<name>A0AA41MYI8_SCICA</name>
<proteinExistence type="predicted"/>
<dbReference type="EMBL" id="JAATJV010372270">
    <property type="protein sequence ID" value="MBZ3880406.1"/>
    <property type="molecule type" value="Genomic_DNA"/>
</dbReference>
<organism evidence="1 2">
    <name type="scientific">Sciurus carolinensis</name>
    <name type="common">Eastern gray squirrel</name>
    <dbReference type="NCBI Taxonomy" id="30640"/>
    <lineage>
        <taxon>Eukaryota</taxon>
        <taxon>Metazoa</taxon>
        <taxon>Chordata</taxon>
        <taxon>Craniata</taxon>
        <taxon>Vertebrata</taxon>
        <taxon>Euteleostomi</taxon>
        <taxon>Mammalia</taxon>
        <taxon>Eutheria</taxon>
        <taxon>Euarchontoglires</taxon>
        <taxon>Glires</taxon>
        <taxon>Rodentia</taxon>
        <taxon>Sciuromorpha</taxon>
        <taxon>Sciuridae</taxon>
        <taxon>Sciurinae</taxon>
        <taxon>Sciurini</taxon>
        <taxon>Sciurus</taxon>
    </lineage>
</organism>
<dbReference type="Gene3D" id="3.90.1530.10">
    <property type="entry name" value="Conserved hypothetical protein from pyrococcus furiosus pfu- 392566-001, ParB domain"/>
    <property type="match status" value="1"/>
</dbReference>
<dbReference type="PANTHER" id="PTHR21348:SF2">
    <property type="entry name" value="SULFIREDOXIN-1"/>
    <property type="match status" value="1"/>
</dbReference>
<keyword evidence="2" id="KW-1185">Reference proteome</keyword>
<dbReference type="SUPFAM" id="SSF110849">
    <property type="entry name" value="ParB/Sulfiredoxin"/>
    <property type="match status" value="1"/>
</dbReference>
<dbReference type="Proteomes" id="UP001166674">
    <property type="component" value="Unassembled WGS sequence"/>
</dbReference>
<dbReference type="InterPro" id="IPR016692">
    <property type="entry name" value="Sulfiredoxin"/>
</dbReference>
<dbReference type="GO" id="GO:0032542">
    <property type="term" value="F:sulfiredoxin activity"/>
    <property type="evidence" value="ECO:0007669"/>
    <property type="project" value="InterPro"/>
</dbReference>
<accession>A0AA41MYI8</accession>
<dbReference type="PANTHER" id="PTHR21348">
    <property type="match status" value="1"/>
</dbReference>
<comment type="caution">
    <text evidence="1">The sequence shown here is derived from an EMBL/GenBank/DDBJ whole genome shotgun (WGS) entry which is preliminary data.</text>
</comment>
<sequence>MQMLSLEKQGRRSGVLKATIKVLRGARAGASWGLPKGPGSSGGAHGSSIHSGCHTAAHNVPLSMLIWPLPLVLDPAKVQSLVDMMQKDPDSMSPIDSLWIKGAQGGDYFSFQGCHHYAVYQQLQ</sequence>
<dbReference type="GO" id="GO:0034599">
    <property type="term" value="P:cellular response to oxidative stress"/>
    <property type="evidence" value="ECO:0007669"/>
    <property type="project" value="TreeGrafter"/>
</dbReference>
<dbReference type="AlphaFoldDB" id="A0AA41MYI8"/>
<dbReference type="InterPro" id="IPR036086">
    <property type="entry name" value="ParB/Sulfiredoxin_sf"/>
</dbReference>
<evidence type="ECO:0000313" key="2">
    <source>
        <dbReference type="Proteomes" id="UP001166674"/>
    </source>
</evidence>
<dbReference type="CDD" id="cd16395">
    <property type="entry name" value="Srx"/>
    <property type="match status" value="1"/>
</dbReference>